<evidence type="ECO:0000256" key="7">
    <source>
        <dbReference type="ARBA" id="ARBA00022525"/>
    </source>
</evidence>
<keyword evidence="11" id="KW-0812">Transmembrane</keyword>
<dbReference type="Proteomes" id="UP000796880">
    <property type="component" value="Unassembled WGS sequence"/>
</dbReference>
<keyword evidence="11" id="KW-1133">Transmembrane helix</keyword>
<dbReference type="UniPathway" id="UPA00545">
    <property type="reaction ID" value="UER00823"/>
</dbReference>
<dbReference type="GO" id="GO:0004857">
    <property type="term" value="F:enzyme inhibitor activity"/>
    <property type="evidence" value="ECO:0007669"/>
    <property type="project" value="InterPro"/>
</dbReference>
<dbReference type="OrthoDB" id="2019149at2759"/>
<keyword evidence="11" id="KW-0472">Membrane</keyword>
<dbReference type="InterPro" id="IPR011050">
    <property type="entry name" value="Pectin_lyase_fold/virulence"/>
</dbReference>
<dbReference type="CDD" id="cd15798">
    <property type="entry name" value="PMEI-like_3"/>
    <property type="match status" value="1"/>
</dbReference>
<keyword evidence="14" id="KW-1185">Reference proteome</keyword>
<evidence type="ECO:0000313" key="13">
    <source>
        <dbReference type="EMBL" id="KAF3454738.1"/>
    </source>
</evidence>
<dbReference type="Pfam" id="PF04043">
    <property type="entry name" value="PMEI"/>
    <property type="match status" value="1"/>
</dbReference>
<comment type="caution">
    <text evidence="13">The sequence shown here is derived from an EMBL/GenBank/DDBJ whole genome shotgun (WGS) entry which is preliminary data.</text>
</comment>
<comment type="pathway">
    <text evidence="2">Glycan metabolism; pectin degradation; 2-dehydro-3-deoxy-D-gluconate from pectin: step 1/5.</text>
</comment>
<gene>
    <name evidence="13" type="ORF">FNV43_RR05186</name>
</gene>
<dbReference type="Gene3D" id="2.160.20.10">
    <property type="entry name" value="Single-stranded right-handed beta-helix, Pectin lyase-like"/>
    <property type="match status" value="1"/>
</dbReference>
<comment type="subcellular location">
    <subcellularLocation>
        <location evidence="1">Secreted</location>
        <location evidence="1">Cell wall</location>
    </subcellularLocation>
</comment>
<dbReference type="InterPro" id="IPR035513">
    <property type="entry name" value="Invertase/methylesterase_inhib"/>
</dbReference>
<keyword evidence="10" id="KW-0961">Cell wall biogenesis/degradation</keyword>
<protein>
    <recommendedName>
        <fullName evidence="5">pectinesterase</fullName>
        <ecNumber evidence="5">3.1.1.11</ecNumber>
    </recommendedName>
</protein>
<reference evidence="13" key="1">
    <citation type="submission" date="2020-03" db="EMBL/GenBank/DDBJ databases">
        <title>A high-quality chromosome-level genome assembly of a woody plant with both climbing and erect habits, Rhamnella rubrinervis.</title>
        <authorList>
            <person name="Lu Z."/>
            <person name="Yang Y."/>
            <person name="Zhu X."/>
            <person name="Sun Y."/>
        </authorList>
    </citation>
    <scope>NUCLEOTIDE SEQUENCE</scope>
    <source>
        <strain evidence="13">BYM</strain>
        <tissue evidence="13">Leaf</tissue>
    </source>
</reference>
<keyword evidence="6" id="KW-0134">Cell wall</keyword>
<accession>A0A8K0HNH0</accession>
<dbReference type="EC" id="3.1.1.11" evidence="5"/>
<dbReference type="GO" id="GO:0045490">
    <property type="term" value="P:pectin catabolic process"/>
    <property type="evidence" value="ECO:0007669"/>
    <property type="project" value="UniProtKB-UniPathway"/>
</dbReference>
<dbReference type="GO" id="GO:0042545">
    <property type="term" value="P:cell wall modification"/>
    <property type="evidence" value="ECO:0007669"/>
    <property type="project" value="InterPro"/>
</dbReference>
<feature type="transmembrane region" description="Helical" evidence="11">
    <location>
        <begin position="12"/>
        <end position="36"/>
    </location>
</feature>
<organism evidence="13 14">
    <name type="scientific">Rhamnella rubrinervis</name>
    <dbReference type="NCBI Taxonomy" id="2594499"/>
    <lineage>
        <taxon>Eukaryota</taxon>
        <taxon>Viridiplantae</taxon>
        <taxon>Streptophyta</taxon>
        <taxon>Embryophyta</taxon>
        <taxon>Tracheophyta</taxon>
        <taxon>Spermatophyta</taxon>
        <taxon>Magnoliopsida</taxon>
        <taxon>eudicotyledons</taxon>
        <taxon>Gunneridae</taxon>
        <taxon>Pentapetalae</taxon>
        <taxon>rosids</taxon>
        <taxon>fabids</taxon>
        <taxon>Rosales</taxon>
        <taxon>Rhamnaceae</taxon>
        <taxon>rhamnoid group</taxon>
        <taxon>Rhamneae</taxon>
        <taxon>Rhamnella</taxon>
    </lineage>
</organism>
<dbReference type="InterPro" id="IPR006501">
    <property type="entry name" value="Pectinesterase_inhib_dom"/>
</dbReference>
<evidence type="ECO:0000256" key="4">
    <source>
        <dbReference type="ARBA" id="ARBA00007786"/>
    </source>
</evidence>
<dbReference type="SUPFAM" id="SSF51126">
    <property type="entry name" value="Pectin lyase-like"/>
    <property type="match status" value="1"/>
</dbReference>
<comment type="similarity">
    <text evidence="3">In the N-terminal section; belongs to the PMEI family.</text>
</comment>
<dbReference type="SMART" id="SM00856">
    <property type="entry name" value="PMEI"/>
    <property type="match status" value="1"/>
</dbReference>
<sequence>MATYHGENSRKITKVVVMVISFVVIAAIVISVVVVADGPEKDEPQSTHNNGTIASLEAVCGYTDYKETCKNTLAPVGRGNQSEVTIYFRASVNATLVEMSRAKGISEAGAKEATGNYMERYTLEDCMQLLDLGIDQLNYVLAMVPASDLLTMKSDDVRNSLSAVVSYQQTCIEGLVVAKSKSNFDKDLQKSIELASNSLAIIYEYSDNDDKKGEAKKTRRLLSIAEEDINDEEEDNVGYPTWMSGADRRLLESKDIIVPHAVVAQDGTGQYDTISEALKAYPKNLGGRYIIYVKSGQYRETVTVAKEKTQVFMYGDGPSETVVIGRWKNTTVYRSATFSAVGKGFICKHMGFTSAGYRPDKVALRVQSDQSAFFNCSIDGSIGPLFTVAHRQFYRQCNITGNSHIIRGDSTVVIQNSQIIVKKPVLTKNATITAHARSDRHESTGFVLHNCSIVPDEEFKSERLNFSTYLGEPLANYSRTAVMESMLGDFIHPDGWLKGNGIIGVDSVNFLEYKNRGPGAQTNKRVEWPGHREIKDKDEAMGYSAGRFIQIEKWLTPDVKLPYQAGLYS</sequence>
<dbReference type="AlphaFoldDB" id="A0A8K0HNH0"/>
<dbReference type="InterPro" id="IPR000070">
    <property type="entry name" value="Pectinesterase_cat"/>
</dbReference>
<dbReference type="FunFam" id="2.160.20.10:FF:000029">
    <property type="entry name" value="Pectinesterase 4"/>
    <property type="match status" value="1"/>
</dbReference>
<comment type="similarity">
    <text evidence="4">In the C-terminal section; belongs to the pectinesterase family.</text>
</comment>
<keyword evidence="9" id="KW-0063">Aspartyl esterase</keyword>
<dbReference type="NCBIfam" id="TIGR01614">
    <property type="entry name" value="PME_inhib"/>
    <property type="match status" value="1"/>
</dbReference>
<dbReference type="PANTHER" id="PTHR31707">
    <property type="entry name" value="PECTINESTERASE"/>
    <property type="match status" value="1"/>
</dbReference>
<evidence type="ECO:0000256" key="9">
    <source>
        <dbReference type="ARBA" id="ARBA00023085"/>
    </source>
</evidence>
<evidence type="ECO:0000256" key="3">
    <source>
        <dbReference type="ARBA" id="ARBA00006027"/>
    </source>
</evidence>
<dbReference type="SUPFAM" id="SSF101148">
    <property type="entry name" value="Plant invertase/pectin methylesterase inhibitor"/>
    <property type="match status" value="1"/>
</dbReference>
<evidence type="ECO:0000256" key="6">
    <source>
        <dbReference type="ARBA" id="ARBA00022512"/>
    </source>
</evidence>
<evidence type="ECO:0000256" key="1">
    <source>
        <dbReference type="ARBA" id="ARBA00004191"/>
    </source>
</evidence>
<dbReference type="Gene3D" id="1.20.140.40">
    <property type="entry name" value="Invertase/pectin methylesterase inhibitor family protein"/>
    <property type="match status" value="1"/>
</dbReference>
<evidence type="ECO:0000256" key="8">
    <source>
        <dbReference type="ARBA" id="ARBA00022801"/>
    </source>
</evidence>
<evidence type="ECO:0000256" key="5">
    <source>
        <dbReference type="ARBA" id="ARBA00013229"/>
    </source>
</evidence>
<proteinExistence type="inferred from homology"/>
<dbReference type="GO" id="GO:0030599">
    <property type="term" value="F:pectinesterase activity"/>
    <property type="evidence" value="ECO:0007669"/>
    <property type="project" value="UniProtKB-EC"/>
</dbReference>
<feature type="domain" description="Pectinesterase inhibitor" evidence="12">
    <location>
        <begin position="51"/>
        <end position="201"/>
    </location>
</feature>
<keyword evidence="8" id="KW-0378">Hydrolase</keyword>
<dbReference type="Pfam" id="PF01095">
    <property type="entry name" value="Pectinesterase"/>
    <property type="match status" value="1"/>
</dbReference>
<dbReference type="InterPro" id="IPR012334">
    <property type="entry name" value="Pectin_lyas_fold"/>
</dbReference>
<evidence type="ECO:0000256" key="2">
    <source>
        <dbReference type="ARBA" id="ARBA00005184"/>
    </source>
</evidence>
<name>A0A8K0HNH0_9ROSA</name>
<keyword evidence="7" id="KW-0964">Secreted</keyword>
<evidence type="ECO:0000256" key="10">
    <source>
        <dbReference type="ARBA" id="ARBA00023316"/>
    </source>
</evidence>
<evidence type="ECO:0000256" key="11">
    <source>
        <dbReference type="SAM" id="Phobius"/>
    </source>
</evidence>
<evidence type="ECO:0000259" key="12">
    <source>
        <dbReference type="SMART" id="SM00856"/>
    </source>
</evidence>
<dbReference type="EMBL" id="VOIH02000002">
    <property type="protein sequence ID" value="KAF3454738.1"/>
    <property type="molecule type" value="Genomic_DNA"/>
</dbReference>
<evidence type="ECO:0000313" key="14">
    <source>
        <dbReference type="Proteomes" id="UP000796880"/>
    </source>
</evidence>